<dbReference type="InterPro" id="IPR012547">
    <property type="entry name" value="PDDEXK_9"/>
</dbReference>
<dbReference type="EMBL" id="JAEAOA010000085">
    <property type="protein sequence ID" value="KAK3604860.1"/>
    <property type="molecule type" value="Genomic_DNA"/>
</dbReference>
<keyword evidence="2" id="KW-1185">Reference proteome</keyword>
<dbReference type="SUPFAM" id="SSF52540">
    <property type="entry name" value="P-loop containing nucleoside triphosphate hydrolases"/>
    <property type="match status" value="1"/>
</dbReference>
<evidence type="ECO:0008006" key="3">
    <source>
        <dbReference type="Google" id="ProtNLM"/>
    </source>
</evidence>
<dbReference type="InterPro" id="IPR011004">
    <property type="entry name" value="Trimer_LpxA-like_sf"/>
</dbReference>
<organism evidence="1 2">
    <name type="scientific">Potamilus streckersoni</name>
    <dbReference type="NCBI Taxonomy" id="2493646"/>
    <lineage>
        <taxon>Eukaryota</taxon>
        <taxon>Metazoa</taxon>
        <taxon>Spiralia</taxon>
        <taxon>Lophotrochozoa</taxon>
        <taxon>Mollusca</taxon>
        <taxon>Bivalvia</taxon>
        <taxon>Autobranchia</taxon>
        <taxon>Heteroconchia</taxon>
        <taxon>Palaeoheterodonta</taxon>
        <taxon>Unionida</taxon>
        <taxon>Unionoidea</taxon>
        <taxon>Unionidae</taxon>
        <taxon>Ambleminae</taxon>
        <taxon>Lampsilini</taxon>
        <taxon>Potamilus</taxon>
    </lineage>
</organism>
<accession>A0AAE0W970</accession>
<dbReference type="Pfam" id="PF08011">
    <property type="entry name" value="PDDEXK_9"/>
    <property type="match status" value="1"/>
</dbReference>
<sequence length="941" mass="104327">MLKERFFNNAGAQVLSKNYTIDPLRRIHLKEIEELIEQERYFVLHAPRQTGKTTCMYALMRYFNAGTKYRALYVNIEAAQAMREDVEGAMHSIVSVFTRVAELHLGDNSGAQLVQSIIKEEKWKDALQMTIAHYSKNDHAQPNNPRPLILMIDEIDALIGDSLISVLRQIRAGYNDKPHAFPQSIILCGVRDVRDYRIHSSRTKEIITGGSAFNIKADSIRLGNFSKEEVNELYQQHTDETGQVFTEEARDLAWEYTKGQPWLVNALAYEITFRMKDMRDRTKPITGEIMRQAKERMVVSRATHIDQLVDKLQEPRVLNIIKPLLSGNENTMDFNPDDLLYCIDLGLITKNPETKQTEISNAIYQEVIPRELTWVLQMNLETTGEPQVWYLKNVDGVNLLDVDKLLTAFQQFYREHSEHWLKGMLYREAGPQLLLQAYLQRVVNGGGWIEREYGLGKGRTDLFVIWPVGPEPKQRIVIEVKVKREKDSLQATVKKGLEQTQAYMDRCKATHGHLVVFDPNPKKRWVIPSGIGAITGVNVAMSIDNGVIVIDNEAMGSPNEAMGSPNVAMGSPNVAMGSPKVAMGSPNVAMGSPNVAMGSPNVAMGSPNVAMGSPNVAMGSPNVAMGSPNVVMGSSQRGIGAITGVNVAMSIDNDAMSIDNGVIVIDNDVMSIDKGVMLCVEVGSTTNIDNANTENTEYASATWMIIPGRSYKVYAYFNDGKADRTTSVDFKAVAWPDKAEKITDIITLSIPGGSISYTYFMTLKDLVLEYKVGEPLILFGRQTRNLDDGYLVTINDGANKIGDEAKTFCPVPPIPCVDQTSGGTLNYSYLIGNGNGYSAYPSEYVFLYKFETGWKKANILFGTGESEAWITFSLKENSIIGPYATISKQACIINSVISDSIISENSYIESVMLTHSIVGKNAKIVGSSRQINIGDSSDVKL</sequence>
<evidence type="ECO:0000313" key="2">
    <source>
        <dbReference type="Proteomes" id="UP001195483"/>
    </source>
</evidence>
<dbReference type="Gene3D" id="3.40.50.300">
    <property type="entry name" value="P-loop containing nucleotide triphosphate hydrolases"/>
    <property type="match status" value="1"/>
</dbReference>
<gene>
    <name evidence="1" type="ORF">CHS0354_000522</name>
</gene>
<protein>
    <recommendedName>
        <fullName evidence="3">AAA+ ATPase domain-containing protein</fullName>
    </recommendedName>
</protein>
<reference evidence="1" key="3">
    <citation type="submission" date="2023-05" db="EMBL/GenBank/DDBJ databases">
        <authorList>
            <person name="Smith C.H."/>
        </authorList>
    </citation>
    <scope>NUCLEOTIDE SEQUENCE</scope>
    <source>
        <strain evidence="1">CHS0354</strain>
        <tissue evidence="1">Mantle</tissue>
    </source>
</reference>
<reference evidence="1" key="2">
    <citation type="journal article" date="2021" name="Genome Biol. Evol.">
        <title>Developing a high-quality reference genome for a parasitic bivalve with doubly uniparental inheritance (Bivalvia: Unionida).</title>
        <authorList>
            <person name="Smith C.H."/>
        </authorList>
    </citation>
    <scope>NUCLEOTIDE SEQUENCE</scope>
    <source>
        <strain evidence="1">CHS0354</strain>
        <tissue evidence="1">Mantle</tissue>
    </source>
</reference>
<dbReference type="InterPro" id="IPR011049">
    <property type="entry name" value="Serralysin-like_metalloprot_C"/>
</dbReference>
<dbReference type="Gene3D" id="2.150.10.10">
    <property type="entry name" value="Serralysin-like metalloprotease, C-terminal"/>
    <property type="match status" value="1"/>
</dbReference>
<reference evidence="1" key="1">
    <citation type="journal article" date="2021" name="Genome Biol. Evol.">
        <title>A High-Quality Reference Genome for a Parasitic Bivalve with Doubly Uniparental Inheritance (Bivalvia: Unionida).</title>
        <authorList>
            <person name="Smith C.H."/>
        </authorList>
    </citation>
    <scope>NUCLEOTIDE SEQUENCE</scope>
    <source>
        <strain evidence="1">CHS0354</strain>
    </source>
</reference>
<name>A0AAE0W970_9BIVA</name>
<proteinExistence type="predicted"/>
<dbReference type="InterPro" id="IPR027417">
    <property type="entry name" value="P-loop_NTPase"/>
</dbReference>
<dbReference type="SUPFAM" id="SSF51161">
    <property type="entry name" value="Trimeric LpxA-like enzymes"/>
    <property type="match status" value="1"/>
</dbReference>
<dbReference type="SUPFAM" id="SSF101967">
    <property type="entry name" value="Adhesin YadA, collagen-binding domain"/>
    <property type="match status" value="1"/>
</dbReference>
<evidence type="ECO:0000313" key="1">
    <source>
        <dbReference type="EMBL" id="KAK3604860.1"/>
    </source>
</evidence>
<dbReference type="AlphaFoldDB" id="A0AAE0W970"/>
<comment type="caution">
    <text evidence="1">The sequence shown here is derived from an EMBL/GenBank/DDBJ whole genome shotgun (WGS) entry which is preliminary data.</text>
</comment>
<dbReference type="Proteomes" id="UP001195483">
    <property type="component" value="Unassembled WGS sequence"/>
</dbReference>